<accession>A0A2P2E9L3</accession>
<dbReference type="EMBL" id="BFBR01000004">
    <property type="protein sequence ID" value="GBF57760.1"/>
    <property type="molecule type" value="Genomic_DNA"/>
</dbReference>
<name>A0A2P2E9L3_9PROT</name>
<dbReference type="AlphaFoldDB" id="A0A2P2E9L3"/>
<evidence type="ECO:0000259" key="5">
    <source>
        <dbReference type="Pfam" id="PF21993"/>
    </source>
</evidence>
<dbReference type="GO" id="GO:0003677">
    <property type="term" value="F:DNA binding"/>
    <property type="evidence" value="ECO:0007669"/>
    <property type="project" value="UniProtKB-KW"/>
</dbReference>
<dbReference type="PANTHER" id="PTHR47506">
    <property type="entry name" value="TRANSCRIPTIONAL REGULATORY PROTEIN"/>
    <property type="match status" value="1"/>
</dbReference>
<comment type="caution">
    <text evidence="6">The sequence shown here is derived from an EMBL/GenBank/DDBJ whole genome shotgun (WGS) entry which is preliminary data.</text>
</comment>
<evidence type="ECO:0000259" key="4">
    <source>
        <dbReference type="Pfam" id="PF00440"/>
    </source>
</evidence>
<reference evidence="6 7" key="1">
    <citation type="journal article" date="2018" name="Genome Announc.">
        <title>Draft Genome Sequence of "Candidatus Phycosocius bacilliformis," an Alphaproteobacterial Ectosymbiont of the Hydrocarbon-Producing Green Alga Botryococcus braunii.</title>
        <authorList>
            <person name="Tanabe Y."/>
            <person name="Yamaguchi H."/>
            <person name="Watanabe M.M."/>
        </authorList>
    </citation>
    <scope>NUCLEOTIDE SEQUENCE [LARGE SCALE GENOMIC DNA]</scope>
    <source>
        <strain evidence="6 7">BOTRYCO-2</strain>
    </source>
</reference>
<dbReference type="RefSeq" id="WP_108984647.1">
    <property type="nucleotide sequence ID" value="NZ_BFBR01000004.1"/>
</dbReference>
<evidence type="ECO:0000313" key="6">
    <source>
        <dbReference type="EMBL" id="GBF57760.1"/>
    </source>
</evidence>
<protein>
    <submittedName>
        <fullName evidence="6">Putative HTH-type transcriptional regulator YxaF</fullName>
    </submittedName>
</protein>
<feature type="domain" description="Transcriptional regulator LmrA/YxaF-like C-terminal" evidence="5">
    <location>
        <begin position="84"/>
        <end position="182"/>
    </location>
</feature>
<proteinExistence type="predicted"/>
<keyword evidence="1" id="KW-0805">Transcription regulation</keyword>
<keyword evidence="7" id="KW-1185">Reference proteome</keyword>
<sequence>MGNSEKSRALALATAERLFRLQGYSATGLAQIIEESGSPKGSFYYLFPDGKTELALQVLERYVASGVAFLSRAGQDNLVDPDHYIHAICDGLAAEMAASQFQLGCIIQNMTIDKVFEVPAVAEKLQSGAAAWESCLSDQLEKRGMDQPSAQSRAKALLAALEGARTLARIQSSTEPFKAVARAFTATAK</sequence>
<evidence type="ECO:0000256" key="2">
    <source>
        <dbReference type="ARBA" id="ARBA00023125"/>
    </source>
</evidence>
<gene>
    <name evidence="6" type="primary">yxaF</name>
    <name evidence="6" type="ORF">PbB2_01429</name>
</gene>
<dbReference type="PANTHER" id="PTHR47506:SF1">
    <property type="entry name" value="HTH-TYPE TRANSCRIPTIONAL REGULATOR YJDC"/>
    <property type="match status" value="1"/>
</dbReference>
<evidence type="ECO:0000256" key="3">
    <source>
        <dbReference type="ARBA" id="ARBA00023163"/>
    </source>
</evidence>
<dbReference type="InterPro" id="IPR036271">
    <property type="entry name" value="Tet_transcr_reg_TetR-rel_C_sf"/>
</dbReference>
<dbReference type="SUPFAM" id="SSF46689">
    <property type="entry name" value="Homeodomain-like"/>
    <property type="match status" value="1"/>
</dbReference>
<dbReference type="Gene3D" id="1.10.357.10">
    <property type="entry name" value="Tetracycline Repressor, domain 2"/>
    <property type="match status" value="1"/>
</dbReference>
<dbReference type="SUPFAM" id="SSF48498">
    <property type="entry name" value="Tetracyclin repressor-like, C-terminal domain"/>
    <property type="match status" value="1"/>
</dbReference>
<dbReference type="InterPro" id="IPR009057">
    <property type="entry name" value="Homeodomain-like_sf"/>
</dbReference>
<dbReference type="Pfam" id="PF21993">
    <property type="entry name" value="TetR_C_13_2"/>
    <property type="match status" value="1"/>
</dbReference>
<keyword evidence="2" id="KW-0238">DNA-binding</keyword>
<dbReference type="InterPro" id="IPR054156">
    <property type="entry name" value="YxaF_TetR_C"/>
</dbReference>
<evidence type="ECO:0000256" key="1">
    <source>
        <dbReference type="ARBA" id="ARBA00023015"/>
    </source>
</evidence>
<dbReference type="Pfam" id="PF00440">
    <property type="entry name" value="TetR_N"/>
    <property type="match status" value="1"/>
</dbReference>
<feature type="domain" description="HTH tetR-type" evidence="4">
    <location>
        <begin position="12"/>
        <end position="57"/>
    </location>
</feature>
<keyword evidence="3" id="KW-0804">Transcription</keyword>
<evidence type="ECO:0000313" key="7">
    <source>
        <dbReference type="Proteomes" id="UP000245086"/>
    </source>
</evidence>
<dbReference type="OrthoDB" id="9787680at2"/>
<dbReference type="Proteomes" id="UP000245086">
    <property type="component" value="Unassembled WGS sequence"/>
</dbReference>
<organism evidence="6 7">
    <name type="scientific">Candidatus Phycosocius bacilliformis</name>
    <dbReference type="NCBI Taxonomy" id="1445552"/>
    <lineage>
        <taxon>Bacteria</taxon>
        <taxon>Pseudomonadati</taxon>
        <taxon>Pseudomonadota</taxon>
        <taxon>Alphaproteobacteria</taxon>
        <taxon>Caulobacterales</taxon>
        <taxon>Caulobacterales incertae sedis</taxon>
        <taxon>Candidatus Phycosocius</taxon>
    </lineage>
</organism>
<dbReference type="InterPro" id="IPR001647">
    <property type="entry name" value="HTH_TetR"/>
</dbReference>